<evidence type="ECO:0000313" key="7">
    <source>
        <dbReference type="EMBL" id="OJZ82063.1"/>
    </source>
</evidence>
<name>A0A1M3T5S8_ASPLC</name>
<dbReference type="GO" id="GO:0005524">
    <property type="term" value="F:ATP binding"/>
    <property type="evidence" value="ECO:0007669"/>
    <property type="project" value="UniProtKB-KW"/>
</dbReference>
<evidence type="ECO:0000256" key="4">
    <source>
        <dbReference type="SAM" id="Coils"/>
    </source>
</evidence>
<evidence type="ECO:0000256" key="1">
    <source>
        <dbReference type="ARBA" id="ARBA00010378"/>
    </source>
</evidence>
<dbReference type="Proteomes" id="UP000184063">
    <property type="component" value="Unassembled WGS sequence"/>
</dbReference>
<dbReference type="PANTHER" id="PTHR43392">
    <property type="entry name" value="AAA-TYPE ATPASE FAMILY PROTEIN / ANKYRIN REPEAT FAMILY PROTEIN"/>
    <property type="match status" value="1"/>
</dbReference>
<dbReference type="PANTHER" id="PTHR43392:SF2">
    <property type="entry name" value="AAA-TYPE ATPASE FAMILY PROTEIN _ ANKYRIN REPEAT FAMILY PROTEIN"/>
    <property type="match status" value="1"/>
</dbReference>
<evidence type="ECO:0000259" key="6">
    <source>
        <dbReference type="SMART" id="SM00382"/>
    </source>
</evidence>
<dbReference type="Gene3D" id="3.40.50.300">
    <property type="entry name" value="P-loop containing nucleotide triphosphate hydrolases"/>
    <property type="match status" value="3"/>
</dbReference>
<dbReference type="InterPro" id="IPR027417">
    <property type="entry name" value="P-loop_NTPase"/>
</dbReference>
<dbReference type="AlphaFoldDB" id="A0A1M3T5S8"/>
<keyword evidence="3" id="KW-0067">ATP-binding</keyword>
<dbReference type="InterPro" id="IPR003593">
    <property type="entry name" value="AAA+_ATPase"/>
</dbReference>
<feature type="coiled-coil region" evidence="4">
    <location>
        <begin position="925"/>
        <end position="952"/>
    </location>
</feature>
<gene>
    <name evidence="7" type="ORF">ASPFODRAFT_84962</name>
</gene>
<organism evidence="7 8">
    <name type="scientific">Aspergillus luchuensis (strain CBS 106.47)</name>
    <dbReference type="NCBI Taxonomy" id="1137211"/>
    <lineage>
        <taxon>Eukaryota</taxon>
        <taxon>Fungi</taxon>
        <taxon>Dikarya</taxon>
        <taxon>Ascomycota</taxon>
        <taxon>Pezizomycotina</taxon>
        <taxon>Eurotiomycetes</taxon>
        <taxon>Eurotiomycetidae</taxon>
        <taxon>Eurotiales</taxon>
        <taxon>Aspergillaceae</taxon>
        <taxon>Aspergillus</taxon>
        <taxon>Aspergillus subgen. Circumdati</taxon>
    </lineage>
</organism>
<evidence type="ECO:0000256" key="5">
    <source>
        <dbReference type="SAM" id="MobiDB-lite"/>
    </source>
</evidence>
<keyword evidence="4" id="KW-0175">Coiled coil</keyword>
<dbReference type="GO" id="GO:0016887">
    <property type="term" value="F:ATP hydrolysis activity"/>
    <property type="evidence" value="ECO:0007669"/>
    <property type="project" value="InterPro"/>
</dbReference>
<feature type="compositionally biased region" description="Low complexity" evidence="5">
    <location>
        <begin position="828"/>
        <end position="837"/>
    </location>
</feature>
<dbReference type="Gene3D" id="1.10.8.60">
    <property type="match status" value="2"/>
</dbReference>
<dbReference type="SUPFAM" id="SSF52540">
    <property type="entry name" value="P-loop containing nucleoside triphosphate hydrolases"/>
    <property type="match status" value="3"/>
</dbReference>
<comment type="similarity">
    <text evidence="1">Belongs to the CbxX/CfxQ family.</text>
</comment>
<dbReference type="PRINTS" id="PR00819">
    <property type="entry name" value="CBXCFQXSUPER"/>
</dbReference>
<dbReference type="SMART" id="SM00382">
    <property type="entry name" value="AAA"/>
    <property type="match status" value="3"/>
</dbReference>
<protein>
    <recommendedName>
        <fullName evidence="6">AAA+ ATPase domain-containing protein</fullName>
    </recommendedName>
</protein>
<dbReference type="CDD" id="cd00009">
    <property type="entry name" value="AAA"/>
    <property type="match status" value="2"/>
</dbReference>
<dbReference type="EMBL" id="KV878249">
    <property type="protein sequence ID" value="OJZ82063.1"/>
    <property type="molecule type" value="Genomic_DNA"/>
</dbReference>
<feature type="domain" description="AAA+ ATPase" evidence="6">
    <location>
        <begin position="577"/>
        <end position="714"/>
    </location>
</feature>
<dbReference type="InterPro" id="IPR041627">
    <property type="entry name" value="AAA_lid_6"/>
</dbReference>
<accession>A0A1M3T5S8</accession>
<dbReference type="VEuPathDB" id="FungiDB:ASPFODRAFT_84962"/>
<feature type="compositionally biased region" description="Polar residues" evidence="5">
    <location>
        <begin position="838"/>
        <end position="853"/>
    </location>
</feature>
<feature type="domain" description="AAA+ ATPase" evidence="6">
    <location>
        <begin position="44"/>
        <end position="193"/>
    </location>
</feature>
<reference evidence="8" key="1">
    <citation type="journal article" date="2017" name="Genome Biol.">
        <title>Comparative genomics reveals high biological diversity and specific adaptations in the industrially and medically important fungal genus Aspergillus.</title>
        <authorList>
            <person name="de Vries R.P."/>
            <person name="Riley R."/>
            <person name="Wiebenga A."/>
            <person name="Aguilar-Osorio G."/>
            <person name="Amillis S."/>
            <person name="Uchima C.A."/>
            <person name="Anderluh G."/>
            <person name="Asadollahi M."/>
            <person name="Askin M."/>
            <person name="Barry K."/>
            <person name="Battaglia E."/>
            <person name="Bayram O."/>
            <person name="Benocci T."/>
            <person name="Braus-Stromeyer S.A."/>
            <person name="Caldana C."/>
            <person name="Canovas D."/>
            <person name="Cerqueira G.C."/>
            <person name="Chen F."/>
            <person name="Chen W."/>
            <person name="Choi C."/>
            <person name="Clum A."/>
            <person name="Dos Santos R.A."/>
            <person name="Damasio A.R."/>
            <person name="Diallinas G."/>
            <person name="Emri T."/>
            <person name="Fekete E."/>
            <person name="Flipphi M."/>
            <person name="Freyberg S."/>
            <person name="Gallo A."/>
            <person name="Gournas C."/>
            <person name="Habgood R."/>
            <person name="Hainaut M."/>
            <person name="Harispe M.L."/>
            <person name="Henrissat B."/>
            <person name="Hilden K.S."/>
            <person name="Hope R."/>
            <person name="Hossain A."/>
            <person name="Karabika E."/>
            <person name="Karaffa L."/>
            <person name="Karanyi Z."/>
            <person name="Krasevec N."/>
            <person name="Kuo A."/>
            <person name="Kusch H."/>
            <person name="LaButti K."/>
            <person name="Lagendijk E.L."/>
            <person name="Lapidus A."/>
            <person name="Levasseur A."/>
            <person name="Lindquist E."/>
            <person name="Lipzen A."/>
            <person name="Logrieco A.F."/>
            <person name="MacCabe A."/>
            <person name="Maekelae M.R."/>
            <person name="Malavazi I."/>
            <person name="Melin P."/>
            <person name="Meyer V."/>
            <person name="Mielnichuk N."/>
            <person name="Miskei M."/>
            <person name="Molnar A.P."/>
            <person name="Mule G."/>
            <person name="Ngan C.Y."/>
            <person name="Orejas M."/>
            <person name="Orosz E."/>
            <person name="Ouedraogo J.P."/>
            <person name="Overkamp K.M."/>
            <person name="Park H.-S."/>
            <person name="Perrone G."/>
            <person name="Piumi F."/>
            <person name="Punt P.J."/>
            <person name="Ram A.F."/>
            <person name="Ramon A."/>
            <person name="Rauscher S."/>
            <person name="Record E."/>
            <person name="Riano-Pachon D.M."/>
            <person name="Robert V."/>
            <person name="Roehrig J."/>
            <person name="Ruller R."/>
            <person name="Salamov A."/>
            <person name="Salih N.S."/>
            <person name="Samson R.A."/>
            <person name="Sandor E."/>
            <person name="Sanguinetti M."/>
            <person name="Schuetze T."/>
            <person name="Sepcic K."/>
            <person name="Shelest E."/>
            <person name="Sherlock G."/>
            <person name="Sophianopoulou V."/>
            <person name="Squina F.M."/>
            <person name="Sun H."/>
            <person name="Susca A."/>
            <person name="Todd R.B."/>
            <person name="Tsang A."/>
            <person name="Unkles S.E."/>
            <person name="van de Wiele N."/>
            <person name="van Rossen-Uffink D."/>
            <person name="Oliveira J.V."/>
            <person name="Vesth T.C."/>
            <person name="Visser J."/>
            <person name="Yu J.-H."/>
            <person name="Zhou M."/>
            <person name="Andersen M.R."/>
            <person name="Archer D.B."/>
            <person name="Baker S.E."/>
            <person name="Benoit I."/>
            <person name="Brakhage A.A."/>
            <person name="Braus G.H."/>
            <person name="Fischer R."/>
            <person name="Frisvad J.C."/>
            <person name="Goldman G.H."/>
            <person name="Houbraken J."/>
            <person name="Oakley B."/>
            <person name="Pocsi I."/>
            <person name="Scazzocchio C."/>
            <person name="Seiboth B."/>
            <person name="vanKuyk P.A."/>
            <person name="Wortman J."/>
            <person name="Dyer P.S."/>
            <person name="Grigoriev I.V."/>
        </authorList>
    </citation>
    <scope>NUCLEOTIDE SEQUENCE [LARGE SCALE GENOMIC DNA]</scope>
    <source>
        <strain evidence="8">CBS 106.47</strain>
    </source>
</reference>
<sequence>MPSWRRTLDTLINMIRLENVKDSFLTIKAKMNIIIQQEASLSDEQFGAALLGNPGTGKTTVARLYTQFLGSVKVIPGSFFSKTSGSKLANTSIAGCQKHLNKIKSNGGGALFIDKAYQLTSGNNAGGSSVLDFLLAEVENLTSKIIFILAGYNKNMESFFFHNPGIPSRFLIKLQIEDRPDRLYIHIIIQRVGRGRGREGFGNAHNMHNAFARITEHQAKQLQREQRLKKPTDDLLLTKKDLLSPDPRTVLKKNTTWDKLQALTGLRQVKQSVQALFNTVSFNYQRELEEKPMVEFSLNKVFIGNPGTGKTTVAKLYRKLLAEMGYLSNGEDNFIVKNPSDFIGNVIGGSEAATKGILASTLSKVLVINKAYMLRGTSSSSNRGTNPDIYKTAVIDTLVAEVQSVPGDDRCVLLLGYRDAMERMFQTVNEGLSRRFPLSAAFDFENFTDDDLQDILNLKLKQLGFSATAEARSVVRQCLSRARNRPNFGNAGEVDILLDKAKLRHQQRLSARKTRNIDILEPPDFDPDFDREHNAGANCRKLFHGVVGCEQLVAQLEGYQNVARNMKRLGLDSREKIPFNFLFRGPPGSGKTSTARRMGQVFYDMGILGAPEVVECSSSDLVTQYVGQTGPKTKRLLEKGLGRVLFIDEAYRLADGTFGKEAMDQLVDCLTKEKFFKRLIVILAGYDEDINHLMASNPGLTSRFSETATFKNLSPSQCWVLLRDSLGQVHQVDHAVVRQPDGQFHARILASFEHLSTLPGWGNSQDMKTISDTIIRRVFSCPLDEGQTQMVITEEIVSAVLQSTIQERQLRATATVPNLPTFPAAMPAMAGPPHTAPSFTAASGAKQQDNGSTPPDIDLDAATPTEADLNGSRDPGVSNEVWDQLQADRKQHDAQIEHDAEIINEEKALRKKLDNNSEMPDDDERRQYEELIRSLVRQMVEIKERKKKDEEAQRKLREMGVCPMGYRWIPQATGYRCAGGSHSVSSAQLGL</sequence>
<dbReference type="Pfam" id="PF00004">
    <property type="entry name" value="AAA"/>
    <property type="match status" value="3"/>
</dbReference>
<evidence type="ECO:0000256" key="3">
    <source>
        <dbReference type="ARBA" id="ARBA00022840"/>
    </source>
</evidence>
<dbReference type="OrthoDB" id="2423195at2759"/>
<keyword evidence="2" id="KW-0547">Nucleotide-binding</keyword>
<proteinExistence type="inferred from homology"/>
<feature type="domain" description="AAA+ ATPase" evidence="6">
    <location>
        <begin position="296"/>
        <end position="452"/>
    </location>
</feature>
<dbReference type="FunFam" id="3.40.50.300:FF:000216">
    <property type="entry name" value="Type VII secretion ATPase EccA"/>
    <property type="match status" value="2"/>
</dbReference>
<evidence type="ECO:0000313" key="8">
    <source>
        <dbReference type="Proteomes" id="UP000184063"/>
    </source>
</evidence>
<feature type="region of interest" description="Disordered" evidence="5">
    <location>
        <begin position="828"/>
        <end position="877"/>
    </location>
</feature>
<dbReference type="Pfam" id="PF17866">
    <property type="entry name" value="AAA_lid_6"/>
    <property type="match status" value="1"/>
</dbReference>
<evidence type="ECO:0000256" key="2">
    <source>
        <dbReference type="ARBA" id="ARBA00022741"/>
    </source>
</evidence>
<dbReference type="InterPro" id="IPR000641">
    <property type="entry name" value="CbxX/CfxQ"/>
</dbReference>
<dbReference type="InterPro" id="IPR050773">
    <property type="entry name" value="CbxX/CfxQ_RuBisCO_ESX"/>
</dbReference>
<dbReference type="InterPro" id="IPR003959">
    <property type="entry name" value="ATPase_AAA_core"/>
</dbReference>